<sequence>MHSNRSDPSSPEQGFSGGRKRLIEVGPGLDLVLVKPEKAGARYAADLSAEFWLIDDIHSRWSSGLHNLAVPPVPWISPIARYGVPKPPNKYAEGLAFLERCVPIPPSLAVREVITLVAELLKGLAAVYAVCGVINTDIKPGNVMLGATGPRSRLPKRLVVVDWGLGTVLRRDSGVGGMGADKFVPLSPGLGVGVNAFIAPPELLKYSAGGERSLEACPILTYQMAALLLCLIVPHATIKEALDNKHGHSAVDARGQERFFIGQDTVRVLGDGFPLPFKDLLVQALGPDPANRLSSELFGKALLGFVGKVT</sequence>
<accession>A0A955E039</accession>
<dbReference type="GO" id="GO:0004672">
    <property type="term" value="F:protein kinase activity"/>
    <property type="evidence" value="ECO:0007669"/>
    <property type="project" value="InterPro"/>
</dbReference>
<evidence type="ECO:0000259" key="1">
    <source>
        <dbReference type="PROSITE" id="PS50011"/>
    </source>
</evidence>
<evidence type="ECO:0000313" key="2">
    <source>
        <dbReference type="EMBL" id="MCA9301842.1"/>
    </source>
</evidence>
<protein>
    <recommendedName>
        <fullName evidence="1">Protein kinase domain-containing protein</fullName>
    </recommendedName>
</protein>
<feature type="domain" description="Protein kinase" evidence="1">
    <location>
        <begin position="1"/>
        <end position="306"/>
    </location>
</feature>
<dbReference type="SUPFAM" id="SSF56112">
    <property type="entry name" value="Protein kinase-like (PK-like)"/>
    <property type="match status" value="1"/>
</dbReference>
<proteinExistence type="predicted"/>
<gene>
    <name evidence="2" type="ORF">KDA10_00540</name>
</gene>
<reference evidence="2" key="1">
    <citation type="submission" date="2020-04" db="EMBL/GenBank/DDBJ databases">
        <authorList>
            <person name="Zhang T."/>
        </authorList>
    </citation>
    <scope>NUCLEOTIDE SEQUENCE</scope>
    <source>
        <strain evidence="2">HKST-UBA80</strain>
    </source>
</reference>
<dbReference type="PROSITE" id="PS50011">
    <property type="entry name" value="PROTEIN_KINASE_DOM"/>
    <property type="match status" value="1"/>
</dbReference>
<dbReference type="InterPro" id="IPR000719">
    <property type="entry name" value="Prot_kinase_dom"/>
</dbReference>
<dbReference type="Gene3D" id="1.10.510.10">
    <property type="entry name" value="Transferase(Phosphotransferase) domain 1"/>
    <property type="match status" value="1"/>
</dbReference>
<dbReference type="GO" id="GO:0005524">
    <property type="term" value="F:ATP binding"/>
    <property type="evidence" value="ECO:0007669"/>
    <property type="project" value="InterPro"/>
</dbReference>
<dbReference type="AlphaFoldDB" id="A0A955E039"/>
<dbReference type="InterPro" id="IPR011009">
    <property type="entry name" value="Kinase-like_dom_sf"/>
</dbReference>
<organism evidence="2 3">
    <name type="scientific">candidate division WWE3 bacterium</name>
    <dbReference type="NCBI Taxonomy" id="2053526"/>
    <lineage>
        <taxon>Bacteria</taxon>
        <taxon>Katanobacteria</taxon>
    </lineage>
</organism>
<dbReference type="SMART" id="SM00220">
    <property type="entry name" value="S_TKc"/>
    <property type="match status" value="1"/>
</dbReference>
<dbReference type="EMBL" id="JAGQNY010000002">
    <property type="protein sequence ID" value="MCA9301842.1"/>
    <property type="molecule type" value="Genomic_DNA"/>
</dbReference>
<comment type="caution">
    <text evidence="2">The sequence shown here is derived from an EMBL/GenBank/DDBJ whole genome shotgun (WGS) entry which is preliminary data.</text>
</comment>
<reference evidence="2" key="2">
    <citation type="journal article" date="2021" name="Microbiome">
        <title>Successional dynamics and alternative stable states in a saline activated sludge microbial community over 9 years.</title>
        <authorList>
            <person name="Wang Y."/>
            <person name="Ye J."/>
            <person name="Ju F."/>
            <person name="Liu L."/>
            <person name="Boyd J.A."/>
            <person name="Deng Y."/>
            <person name="Parks D.H."/>
            <person name="Jiang X."/>
            <person name="Yin X."/>
            <person name="Woodcroft B.J."/>
            <person name="Tyson G.W."/>
            <person name="Hugenholtz P."/>
            <person name="Polz M.F."/>
            <person name="Zhang T."/>
        </authorList>
    </citation>
    <scope>NUCLEOTIDE SEQUENCE</scope>
    <source>
        <strain evidence="2">HKST-UBA80</strain>
    </source>
</reference>
<name>A0A955E039_UNCKA</name>
<evidence type="ECO:0000313" key="3">
    <source>
        <dbReference type="Proteomes" id="UP000714817"/>
    </source>
</evidence>
<dbReference type="Proteomes" id="UP000714817">
    <property type="component" value="Unassembled WGS sequence"/>
</dbReference>